<dbReference type="Pfam" id="PF13365">
    <property type="entry name" value="Trypsin_2"/>
    <property type="match status" value="1"/>
</dbReference>
<dbReference type="PROSITE" id="PS50106">
    <property type="entry name" value="PDZ"/>
    <property type="match status" value="1"/>
</dbReference>
<dbReference type="InterPro" id="IPR001478">
    <property type="entry name" value="PDZ"/>
</dbReference>
<dbReference type="Gene3D" id="2.40.10.120">
    <property type="match status" value="1"/>
</dbReference>
<proteinExistence type="predicted"/>
<dbReference type="SUPFAM" id="SSF50494">
    <property type="entry name" value="Trypsin-like serine proteases"/>
    <property type="match status" value="1"/>
</dbReference>
<dbReference type="SMART" id="SM00228">
    <property type="entry name" value="PDZ"/>
    <property type="match status" value="1"/>
</dbReference>
<protein>
    <submittedName>
        <fullName evidence="6">Unannotated protein</fullName>
    </submittedName>
</protein>
<evidence type="ECO:0000259" key="5">
    <source>
        <dbReference type="PROSITE" id="PS50106"/>
    </source>
</evidence>
<dbReference type="AlphaFoldDB" id="A0A6J7JPZ7"/>
<evidence type="ECO:0000256" key="4">
    <source>
        <dbReference type="SAM" id="Phobius"/>
    </source>
</evidence>
<keyword evidence="1" id="KW-0645">Protease</keyword>
<reference evidence="6" key="1">
    <citation type="submission" date="2020-05" db="EMBL/GenBank/DDBJ databases">
        <authorList>
            <person name="Chiriac C."/>
            <person name="Salcher M."/>
            <person name="Ghai R."/>
            <person name="Kavagutti S V."/>
        </authorList>
    </citation>
    <scope>NUCLEOTIDE SEQUENCE</scope>
</reference>
<keyword evidence="4" id="KW-1133">Transmembrane helix</keyword>
<dbReference type="GO" id="GO:0004252">
    <property type="term" value="F:serine-type endopeptidase activity"/>
    <property type="evidence" value="ECO:0007669"/>
    <property type="project" value="InterPro"/>
</dbReference>
<feature type="transmembrane region" description="Helical" evidence="4">
    <location>
        <begin position="114"/>
        <end position="135"/>
    </location>
</feature>
<dbReference type="PRINTS" id="PR00834">
    <property type="entry name" value="PROTEASES2C"/>
</dbReference>
<dbReference type="InterPro" id="IPR051201">
    <property type="entry name" value="Chloro_Bact_Ser_Proteases"/>
</dbReference>
<dbReference type="Pfam" id="PF13180">
    <property type="entry name" value="PDZ_2"/>
    <property type="match status" value="1"/>
</dbReference>
<evidence type="ECO:0000313" key="6">
    <source>
        <dbReference type="EMBL" id="CAB4945476.1"/>
    </source>
</evidence>
<feature type="compositionally biased region" description="Pro residues" evidence="3">
    <location>
        <begin position="27"/>
        <end position="42"/>
    </location>
</feature>
<organism evidence="6">
    <name type="scientific">freshwater metagenome</name>
    <dbReference type="NCBI Taxonomy" id="449393"/>
    <lineage>
        <taxon>unclassified sequences</taxon>
        <taxon>metagenomes</taxon>
        <taxon>ecological metagenomes</taxon>
    </lineage>
</organism>
<evidence type="ECO:0000256" key="3">
    <source>
        <dbReference type="SAM" id="MobiDB-lite"/>
    </source>
</evidence>
<feature type="compositionally biased region" description="Pro residues" evidence="3">
    <location>
        <begin position="8"/>
        <end position="20"/>
    </location>
</feature>
<dbReference type="InterPro" id="IPR009003">
    <property type="entry name" value="Peptidase_S1_PA"/>
</dbReference>
<dbReference type="InterPro" id="IPR036034">
    <property type="entry name" value="PDZ_sf"/>
</dbReference>
<evidence type="ECO:0000256" key="1">
    <source>
        <dbReference type="ARBA" id="ARBA00022670"/>
    </source>
</evidence>
<dbReference type="GO" id="GO:0006508">
    <property type="term" value="P:proteolysis"/>
    <property type="evidence" value="ECO:0007669"/>
    <property type="project" value="UniProtKB-KW"/>
</dbReference>
<keyword evidence="4" id="KW-0812">Transmembrane</keyword>
<dbReference type="InterPro" id="IPR001940">
    <property type="entry name" value="Peptidase_S1C"/>
</dbReference>
<feature type="compositionally biased region" description="Pro residues" evidence="3">
    <location>
        <begin position="50"/>
        <end position="84"/>
    </location>
</feature>
<dbReference type="PANTHER" id="PTHR43343">
    <property type="entry name" value="PEPTIDASE S12"/>
    <property type="match status" value="1"/>
</dbReference>
<dbReference type="EMBL" id="CAFBNC010000088">
    <property type="protein sequence ID" value="CAB4945476.1"/>
    <property type="molecule type" value="Genomic_DNA"/>
</dbReference>
<feature type="region of interest" description="Disordered" evidence="3">
    <location>
        <begin position="1"/>
        <end position="108"/>
    </location>
</feature>
<dbReference type="PANTHER" id="PTHR43343:SF3">
    <property type="entry name" value="PROTEASE DO-LIKE 8, CHLOROPLASTIC"/>
    <property type="match status" value="1"/>
</dbReference>
<keyword evidence="2" id="KW-0378">Hydrolase</keyword>
<evidence type="ECO:0000256" key="2">
    <source>
        <dbReference type="ARBA" id="ARBA00022801"/>
    </source>
</evidence>
<dbReference type="SUPFAM" id="SSF50156">
    <property type="entry name" value="PDZ domain-like"/>
    <property type="match status" value="1"/>
</dbReference>
<feature type="domain" description="PDZ" evidence="5">
    <location>
        <begin position="337"/>
        <end position="431"/>
    </location>
</feature>
<dbReference type="Gene3D" id="2.30.42.10">
    <property type="match status" value="1"/>
</dbReference>
<gene>
    <name evidence="6" type="ORF">UFOPK3733_01554</name>
</gene>
<accession>A0A6J7JPZ7</accession>
<sequence>MTWENQPPASPPPPPPPPAVQPVAPSMQPPPPPPPPAPPSSPFAPITEPMAPPVAPAPPAPPSWAVPPSAAPVPPTGGIPPVGPPTWGTGAPTPPPAHSGNTSAPRRRHRALRALVATVIVLGLFGGGFGVRSLFKDSNTTFVNGASQTSTPMVTIDPGQEPVAAVALTVSPSVVQIDTSQGLGSGVVYDASGLVMTNAHVVGSETTVIVRTADGKSHSGQVLGADTGTDIAVVRVSGLNVPVAALSQAKPMVGQITVAVGSPFGLTQSVTSGIVSAVNRPVDNDKGVVVNMIQTDASINPGNSGGALADRAGQIMGINTAIFSQTGENNGIGFAIPIATAKNAADKLVAGQSVAKAGLGLTGPSTTPNGASGAYVKSVTPGGPADTAGIKPGDLITAVDDTTIHAFDELRGTISAYNPGDTVTVTIERDGQSSEVEVTLGTLGTK</sequence>
<name>A0A6J7JPZ7_9ZZZZ</name>
<keyword evidence="4" id="KW-0472">Membrane</keyword>